<reference evidence="2 3" key="1">
    <citation type="submission" date="2019-03" db="EMBL/GenBank/DDBJ databases">
        <title>Genomic Encyclopedia of Type Strains, Phase IV (KMG-IV): sequencing the most valuable type-strain genomes for metagenomic binning, comparative biology and taxonomic classification.</title>
        <authorList>
            <person name="Goeker M."/>
        </authorList>
    </citation>
    <scope>NUCLEOTIDE SEQUENCE [LARGE SCALE GENOMIC DNA]</scope>
    <source>
        <strain evidence="2 3">DSM 20467</strain>
    </source>
</reference>
<dbReference type="InterPro" id="IPR013022">
    <property type="entry name" value="Xyl_isomerase-like_TIM-brl"/>
</dbReference>
<dbReference type="EMBL" id="SMAA01000002">
    <property type="protein sequence ID" value="TCS81397.1"/>
    <property type="molecule type" value="Genomic_DNA"/>
</dbReference>
<keyword evidence="2" id="KW-0413">Isomerase</keyword>
<accession>A0A4R3KDW8</accession>
<dbReference type="OrthoDB" id="6253202at2"/>
<sequence>MKNLLNYCAIEWYEDDLVKNGFTLDEYLRKYDFAGIEQFFYNTYIPMSRYQHDTVGGHLAYWAYWLDLWENNVDNMRSQFISEQEKCSYFGGAKNKDEWLSVIRENINIALSQKPEYLVWHVAECNLADIYTFSFRHSDEEIVKAAAEVFNCVADIIPDNVLVLFENLWWPGLRLLDKNVVHKFFSLIKKANVGIMLDTGHLLNTNDQLENEQQAIEYILMRLDALGMEAERIKGIHLNYSLSGEYQRSFKHHIPENIDEKILTEHVVAIDQHRPFTQNGVRRILEKIKPEYLVHELNYKDFSQLDELLAAQLAACGLFNIEA</sequence>
<dbReference type="GO" id="GO:0016853">
    <property type="term" value="F:isomerase activity"/>
    <property type="evidence" value="ECO:0007669"/>
    <property type="project" value="UniProtKB-KW"/>
</dbReference>
<organism evidence="2 3">
    <name type="scientific">Pectinatus cerevisiiphilus</name>
    <dbReference type="NCBI Taxonomy" id="86956"/>
    <lineage>
        <taxon>Bacteria</taxon>
        <taxon>Bacillati</taxon>
        <taxon>Bacillota</taxon>
        <taxon>Negativicutes</taxon>
        <taxon>Selenomonadales</taxon>
        <taxon>Selenomonadaceae</taxon>
        <taxon>Pectinatus</taxon>
    </lineage>
</organism>
<dbReference type="InterPro" id="IPR036237">
    <property type="entry name" value="Xyl_isomerase-like_sf"/>
</dbReference>
<dbReference type="SUPFAM" id="SSF51658">
    <property type="entry name" value="Xylose isomerase-like"/>
    <property type="match status" value="1"/>
</dbReference>
<dbReference type="Proteomes" id="UP000295188">
    <property type="component" value="Unassembled WGS sequence"/>
</dbReference>
<dbReference type="Gene3D" id="3.20.20.150">
    <property type="entry name" value="Divalent-metal-dependent TIM barrel enzymes"/>
    <property type="match status" value="1"/>
</dbReference>
<protein>
    <submittedName>
        <fullName evidence="2">Xylose isomerase-like TIM barrel protein</fullName>
    </submittedName>
</protein>
<evidence type="ECO:0000313" key="2">
    <source>
        <dbReference type="EMBL" id="TCS81397.1"/>
    </source>
</evidence>
<feature type="domain" description="Xylose isomerase-like TIM barrel" evidence="1">
    <location>
        <begin position="137"/>
        <end position="279"/>
    </location>
</feature>
<dbReference type="RefSeq" id="WP_132547258.1">
    <property type="nucleotide sequence ID" value="NZ_SMAA01000002.1"/>
</dbReference>
<dbReference type="AlphaFoldDB" id="A0A4R3KDW8"/>
<evidence type="ECO:0000313" key="3">
    <source>
        <dbReference type="Proteomes" id="UP000295188"/>
    </source>
</evidence>
<comment type="caution">
    <text evidence="2">The sequence shown here is derived from an EMBL/GenBank/DDBJ whole genome shotgun (WGS) entry which is preliminary data.</text>
</comment>
<gene>
    <name evidence="2" type="ORF">EDC37_10298</name>
</gene>
<proteinExistence type="predicted"/>
<dbReference type="Pfam" id="PF01261">
    <property type="entry name" value="AP_endonuc_2"/>
    <property type="match status" value="1"/>
</dbReference>
<keyword evidence="3" id="KW-1185">Reference proteome</keyword>
<evidence type="ECO:0000259" key="1">
    <source>
        <dbReference type="Pfam" id="PF01261"/>
    </source>
</evidence>
<name>A0A4R3KDW8_9FIRM</name>